<comment type="caution">
    <text evidence="3">The sequence shown here is derived from an EMBL/GenBank/DDBJ whole genome shotgun (WGS) entry which is preliminary data.</text>
</comment>
<evidence type="ECO:0000313" key="3">
    <source>
        <dbReference type="EMBL" id="MEQ2190659.1"/>
    </source>
</evidence>
<dbReference type="EMBL" id="JAHRIN010000143">
    <property type="protein sequence ID" value="MEQ2190659.1"/>
    <property type="molecule type" value="Genomic_DNA"/>
</dbReference>
<keyword evidence="4" id="KW-1185">Reference proteome</keyword>
<dbReference type="Proteomes" id="UP001434883">
    <property type="component" value="Unassembled WGS sequence"/>
</dbReference>
<accession>A0ABV0Q4I4</accession>
<evidence type="ECO:0000313" key="4">
    <source>
        <dbReference type="Proteomes" id="UP001434883"/>
    </source>
</evidence>
<dbReference type="PANTHER" id="PTHR46501:SF7">
    <property type="entry name" value="MYOMEGALIN ISOFORM X1"/>
    <property type="match status" value="1"/>
</dbReference>
<feature type="compositionally biased region" description="Polar residues" evidence="2">
    <location>
        <begin position="211"/>
        <end position="239"/>
    </location>
</feature>
<feature type="coiled-coil region" evidence="1">
    <location>
        <begin position="336"/>
        <end position="363"/>
    </location>
</feature>
<proteinExistence type="predicted"/>
<keyword evidence="1" id="KW-0175">Coiled coil</keyword>
<organism evidence="3 4">
    <name type="scientific">Xenoophorus captivus</name>
    <dbReference type="NCBI Taxonomy" id="1517983"/>
    <lineage>
        <taxon>Eukaryota</taxon>
        <taxon>Metazoa</taxon>
        <taxon>Chordata</taxon>
        <taxon>Craniata</taxon>
        <taxon>Vertebrata</taxon>
        <taxon>Euteleostomi</taxon>
        <taxon>Actinopterygii</taxon>
        <taxon>Neopterygii</taxon>
        <taxon>Teleostei</taxon>
        <taxon>Neoteleostei</taxon>
        <taxon>Acanthomorphata</taxon>
        <taxon>Ovalentaria</taxon>
        <taxon>Atherinomorphae</taxon>
        <taxon>Cyprinodontiformes</taxon>
        <taxon>Goodeidae</taxon>
        <taxon>Xenoophorus</taxon>
    </lineage>
</organism>
<dbReference type="PANTHER" id="PTHR46501">
    <property type="entry name" value="MYOMEGALIN"/>
    <property type="match status" value="1"/>
</dbReference>
<reference evidence="3 4" key="1">
    <citation type="submission" date="2021-06" db="EMBL/GenBank/DDBJ databases">
        <authorList>
            <person name="Palmer J.M."/>
        </authorList>
    </citation>
    <scope>NUCLEOTIDE SEQUENCE [LARGE SCALE GENOMIC DNA]</scope>
    <source>
        <strain evidence="3 4">XC_2019</strain>
        <tissue evidence="3">Muscle</tissue>
    </source>
</reference>
<gene>
    <name evidence="3" type="ORF">XENOCAPTIV_004297</name>
</gene>
<dbReference type="InterPro" id="IPR052593">
    <property type="entry name" value="MT-associated_AKAP9-binding"/>
</dbReference>
<name>A0ABV0Q4I4_9TELE</name>
<evidence type="ECO:0000256" key="1">
    <source>
        <dbReference type="SAM" id="Coils"/>
    </source>
</evidence>
<protein>
    <recommendedName>
        <fullName evidence="5">Short myomegalin-like EB1 binding protein N-terminal domain-containing protein</fullName>
    </recommendedName>
</protein>
<feature type="region of interest" description="Disordered" evidence="2">
    <location>
        <begin position="210"/>
        <end position="243"/>
    </location>
</feature>
<sequence length="491" mass="55383">MKDPCRICGVRLVGGQCRWIFSLSGKRKLQVILSHVLGREVIRDGRGEFLCGKCVFQLEKVVQFDININQLQDEHNSKIQKLQTEKEHLIQCIVHVYSRNNPGSSARGSTRSKTPLRACEVGSPDVEAACQPPHEGLLFRERGSVDGENRIRRCVSLDRIVSKGALSGRIGLRSSRLGSGAGLDGCMRNYGLSGTRHRSQSMYLDLVQRKGTPSRQGFKSHSTSLQSLNKDFSSDQPPDTQCKRKLWDSKLPVSLLRCISKHQVSAPSGSRIPVLKRLNAGSVITRAKLRNREAEWKSLHNLAEEFNDEYTPVKEYINMVRDLEQSKSPSSNDSMLTKLRQRLKEKESALEEMADKLLNQSQTHARDLAEQMGQRLKVTETMLSEAVKARERLIVDNESAVEGLLATISSKDHLLKKLLQRGQERDRFLAEMSQKAEADHVLELRQTIQIMQEKLDDREDANHGLFLISSRFSISALDRGVEAELILLKII</sequence>
<evidence type="ECO:0008006" key="5">
    <source>
        <dbReference type="Google" id="ProtNLM"/>
    </source>
</evidence>
<evidence type="ECO:0000256" key="2">
    <source>
        <dbReference type="SAM" id="MobiDB-lite"/>
    </source>
</evidence>